<dbReference type="AlphaFoldDB" id="A0A1Z1MD38"/>
<organism evidence="4">
    <name type="scientific">Alsidium seaforthii</name>
    <dbReference type="NCBI Taxonomy" id="2007182"/>
    <lineage>
        <taxon>Eukaryota</taxon>
        <taxon>Rhodophyta</taxon>
        <taxon>Florideophyceae</taxon>
        <taxon>Rhodymeniophycidae</taxon>
        <taxon>Ceramiales</taxon>
        <taxon>Rhodomelaceae</taxon>
        <taxon>Polysiphonioideae</taxon>
        <taxon>Alsidium</taxon>
    </lineage>
</organism>
<evidence type="ECO:0000313" key="4">
    <source>
        <dbReference type="EMBL" id="ARW63930.1"/>
    </source>
</evidence>
<dbReference type="RefSeq" id="YP_009395162.1">
    <property type="nucleotide sequence ID" value="NC_035276.1"/>
</dbReference>
<keyword evidence="4" id="KW-0934">Plastid</keyword>
<dbReference type="InterPro" id="IPR027417">
    <property type="entry name" value="P-loop_NTPase"/>
</dbReference>
<dbReference type="NCBIfam" id="TIGR01978">
    <property type="entry name" value="sufC"/>
    <property type="match status" value="1"/>
</dbReference>
<dbReference type="InterPro" id="IPR010230">
    <property type="entry name" value="FeS-cluster_ATPase_SufC"/>
</dbReference>
<geneLocation type="chloroplast" evidence="4"/>
<dbReference type="InterPro" id="IPR003439">
    <property type="entry name" value="ABC_transporter-like_ATP-bd"/>
</dbReference>
<protein>
    <submittedName>
        <fullName evidence="4">Iron-sulfur cluster formation ABC transporterATP-binding subunit</fullName>
    </submittedName>
</protein>
<reference evidence="4" key="1">
    <citation type="journal article" date="2017" name="J. Phycol.">
        <title>Analysis of chloroplast genomes and a supermatrix inform reclassification of the Rhodomelaceae (Rhodophyta).</title>
        <authorList>
            <person name="Diaz-Tapia P."/>
            <person name="Maggs C.A."/>
            <person name="West J.A."/>
            <person name="Verbruggen H."/>
        </authorList>
    </citation>
    <scope>NUCLEOTIDE SEQUENCE</scope>
    <source>
        <strain evidence="4">PD644</strain>
    </source>
</reference>
<feature type="domain" description="ABC transporter" evidence="3">
    <location>
        <begin position="7"/>
        <end position="251"/>
    </location>
</feature>
<sequence>MKNPSILEIKDLSVSIKEEKIINNLNLSIKTGEIHVIMGKNGSGKSTLAKVIAGHPAYKIIQGKIIFNNQDITNEDPEIRSHMGIFLAFQYPIEIPGVSNIDFLRIIYNSKQKAKNQKELDPLSFFELINNKLKEINMDTSFLNRHVNEGFSGGEKKKNEILQMSLLNSKLSILDEIDSGLDVDALKSVAHNINCFANSTNSILIITHYQKLIDYIKPNYVHVMKEGKIIYTGDSDTAAKIEEHGYDHIRNINKSIADLT</sequence>
<dbReference type="PANTHER" id="PTHR43204:SF1">
    <property type="entry name" value="ABC TRANSPORTER I FAMILY MEMBER 6, CHLOROPLASTIC"/>
    <property type="match status" value="1"/>
</dbReference>
<dbReference type="EMBL" id="MF101430">
    <property type="protein sequence ID" value="ARW63930.1"/>
    <property type="molecule type" value="Genomic_DNA"/>
</dbReference>
<accession>A0A1Z1MD38</accession>
<dbReference type="GO" id="GO:0016887">
    <property type="term" value="F:ATP hydrolysis activity"/>
    <property type="evidence" value="ECO:0007669"/>
    <property type="project" value="InterPro"/>
</dbReference>
<dbReference type="GO" id="GO:0005524">
    <property type="term" value="F:ATP binding"/>
    <property type="evidence" value="ECO:0007669"/>
    <property type="project" value="UniProtKB-KW"/>
</dbReference>
<dbReference type="Pfam" id="PF00005">
    <property type="entry name" value="ABC_tran"/>
    <property type="match status" value="1"/>
</dbReference>
<keyword evidence="2 4" id="KW-0067">ATP-binding</keyword>
<dbReference type="PROSITE" id="PS50893">
    <property type="entry name" value="ABC_TRANSPORTER_2"/>
    <property type="match status" value="1"/>
</dbReference>
<dbReference type="PANTHER" id="PTHR43204">
    <property type="entry name" value="ABC TRANSPORTER I FAMILY MEMBER 6, CHLOROPLASTIC"/>
    <property type="match status" value="1"/>
</dbReference>
<evidence type="ECO:0000256" key="1">
    <source>
        <dbReference type="ARBA" id="ARBA00022741"/>
    </source>
</evidence>
<proteinExistence type="predicted"/>
<dbReference type="Gene3D" id="3.40.50.300">
    <property type="entry name" value="P-loop containing nucleotide triphosphate hydrolases"/>
    <property type="match status" value="1"/>
</dbReference>
<dbReference type="PROSITE" id="PS00211">
    <property type="entry name" value="ABC_TRANSPORTER_1"/>
    <property type="match status" value="1"/>
</dbReference>
<keyword evidence="1" id="KW-0547">Nucleotide-binding</keyword>
<dbReference type="CDD" id="cd03217">
    <property type="entry name" value="ABC_FeS_Assembly"/>
    <property type="match status" value="1"/>
</dbReference>
<name>A0A1Z1MD38_9FLOR</name>
<dbReference type="SUPFAM" id="SSF52540">
    <property type="entry name" value="P-loop containing nucleoside triphosphate hydrolases"/>
    <property type="match status" value="1"/>
</dbReference>
<evidence type="ECO:0000259" key="3">
    <source>
        <dbReference type="PROSITE" id="PS50893"/>
    </source>
</evidence>
<dbReference type="GeneID" id="33357146"/>
<evidence type="ECO:0000256" key="2">
    <source>
        <dbReference type="ARBA" id="ARBA00022840"/>
    </source>
</evidence>
<keyword evidence="4" id="KW-0150">Chloroplast</keyword>
<gene>
    <name evidence="4" type="primary">sufC</name>
</gene>
<dbReference type="InterPro" id="IPR017871">
    <property type="entry name" value="ABC_transporter-like_CS"/>
</dbReference>